<dbReference type="InterPro" id="IPR036477">
    <property type="entry name" value="Formyl_transf_N_sf"/>
</dbReference>
<evidence type="ECO:0000313" key="2">
    <source>
        <dbReference type="EMBL" id="SVC88495.1"/>
    </source>
</evidence>
<name>A0A382QUF7_9ZZZZ</name>
<proteinExistence type="predicted"/>
<reference evidence="2" key="1">
    <citation type="submission" date="2018-05" db="EMBL/GenBank/DDBJ databases">
        <authorList>
            <person name="Lanie J.A."/>
            <person name="Ng W.-L."/>
            <person name="Kazmierczak K.M."/>
            <person name="Andrzejewski T.M."/>
            <person name="Davidsen T.M."/>
            <person name="Wayne K.J."/>
            <person name="Tettelin H."/>
            <person name="Glass J.I."/>
            <person name="Rusch D."/>
            <person name="Podicherti R."/>
            <person name="Tsui H.-C.T."/>
            <person name="Winkler M.E."/>
        </authorList>
    </citation>
    <scope>NUCLEOTIDE SEQUENCE</scope>
</reference>
<dbReference type="SUPFAM" id="SSF53328">
    <property type="entry name" value="Formyltransferase"/>
    <property type="match status" value="1"/>
</dbReference>
<dbReference type="AlphaFoldDB" id="A0A382QUF7"/>
<feature type="domain" description="Formyl transferase N-terminal" evidence="1">
    <location>
        <begin position="50"/>
        <end position="143"/>
    </location>
</feature>
<feature type="non-terminal residue" evidence="2">
    <location>
        <position position="154"/>
    </location>
</feature>
<gene>
    <name evidence="2" type="ORF">METZ01_LOCUS341349</name>
</gene>
<organism evidence="2">
    <name type="scientific">marine metagenome</name>
    <dbReference type="NCBI Taxonomy" id="408172"/>
    <lineage>
        <taxon>unclassified sequences</taxon>
        <taxon>metagenomes</taxon>
        <taxon>ecological metagenomes</taxon>
    </lineage>
</organism>
<accession>A0A382QUF7</accession>
<dbReference type="Gene3D" id="3.40.50.170">
    <property type="entry name" value="Formyl transferase, N-terminal domain"/>
    <property type="match status" value="1"/>
</dbReference>
<dbReference type="PANTHER" id="PTHR11138:SF5">
    <property type="entry name" value="METHIONYL-TRNA FORMYLTRANSFERASE, MITOCHONDRIAL"/>
    <property type="match status" value="1"/>
</dbReference>
<dbReference type="GO" id="GO:0004479">
    <property type="term" value="F:methionyl-tRNA formyltransferase activity"/>
    <property type="evidence" value="ECO:0007669"/>
    <property type="project" value="TreeGrafter"/>
</dbReference>
<protein>
    <recommendedName>
        <fullName evidence="1">Formyl transferase N-terminal domain-containing protein</fullName>
    </recommendedName>
</protein>
<sequence length="154" mass="17698">MKILVFISKTTGIRSLDVLFSKYPDDNYLFVVSDPDKELLIEKIKSENKKYLELNDETIRFLESLQADYFDWILNLWGGYIFKETILSKAKKSLNIHPSLLPYGRGRDPVVWAVRYSHPAGVTLHEISSGVDAGPIYYQEEIPYSFPISGGQLY</sequence>
<dbReference type="PANTHER" id="PTHR11138">
    <property type="entry name" value="METHIONYL-TRNA FORMYLTRANSFERASE"/>
    <property type="match status" value="1"/>
</dbReference>
<evidence type="ECO:0000259" key="1">
    <source>
        <dbReference type="Pfam" id="PF00551"/>
    </source>
</evidence>
<dbReference type="EMBL" id="UINC01116627">
    <property type="protein sequence ID" value="SVC88495.1"/>
    <property type="molecule type" value="Genomic_DNA"/>
</dbReference>
<dbReference type="InterPro" id="IPR002376">
    <property type="entry name" value="Formyl_transf_N"/>
</dbReference>
<dbReference type="GO" id="GO:0005829">
    <property type="term" value="C:cytosol"/>
    <property type="evidence" value="ECO:0007669"/>
    <property type="project" value="TreeGrafter"/>
</dbReference>
<dbReference type="Pfam" id="PF00551">
    <property type="entry name" value="Formyl_trans_N"/>
    <property type="match status" value="1"/>
</dbReference>